<dbReference type="PRINTS" id="PR00714">
    <property type="entry name" value="MAN6PISMRASE"/>
</dbReference>
<dbReference type="RefSeq" id="WP_320943839.1">
    <property type="nucleotide sequence ID" value="NZ_BAABEU010000009.1"/>
</dbReference>
<dbReference type="Gene3D" id="2.60.120.10">
    <property type="entry name" value="Jelly Rolls"/>
    <property type="match status" value="2"/>
</dbReference>
<dbReference type="InterPro" id="IPR014710">
    <property type="entry name" value="RmlC-like_jellyroll"/>
</dbReference>
<sequence>MPAPMLIPIDNDPRGYAWGQPGGISRLLGRDATDAPEAELWLGAHPLSPSRIVDGDGQPADLHAWEAASGTRLAFLLKILAAAHPLSLQAHPTDEQAAEGFAREEAAGIPRDAAVRNYKDPYAKPEVIVALEDGFEALCGFRPVDEVLSLIDALELRAPDAVFGAWRERVERSIEEAFVWLLSGDPESRSLVDLLADVSSTDPHNEPIAAAHARDLALLDRLVEEYPGDPGIPVALMLNHATLAAGEALWLPAGNIHAYLFGLGVEIMGPSDNVLRGGFTPKHIDVPELRRVLDFTPGRAPRLQPDRLGNSIVAYRPPAGFELYAVTGDARADIAAAGIAMVVEGEFDLATGEEWMRLPRGSFALVAGAASLTITGAGRLFLAAGR</sequence>
<dbReference type="InterPro" id="IPR016305">
    <property type="entry name" value="Mannose-6-P_Isomerase"/>
</dbReference>
<evidence type="ECO:0000256" key="8">
    <source>
        <dbReference type="SAM" id="Phobius"/>
    </source>
</evidence>
<dbReference type="InterPro" id="IPR011051">
    <property type="entry name" value="RmlC_Cupin_sf"/>
</dbReference>
<dbReference type="InterPro" id="IPR046457">
    <property type="entry name" value="PMI_typeI_cat"/>
</dbReference>
<evidence type="ECO:0000256" key="4">
    <source>
        <dbReference type="ARBA" id="ARBA00011956"/>
    </source>
</evidence>
<keyword evidence="8" id="KW-0472">Membrane</keyword>
<evidence type="ECO:0000313" key="10">
    <source>
        <dbReference type="EMBL" id="WPR91138.1"/>
    </source>
</evidence>
<keyword evidence="8" id="KW-0812">Transmembrane</keyword>
<keyword evidence="11" id="KW-1185">Reference proteome</keyword>
<gene>
    <name evidence="10" type="primary">manA</name>
    <name evidence="10" type="ORF">SM116_07580</name>
</gene>
<evidence type="ECO:0000256" key="5">
    <source>
        <dbReference type="ARBA" id="ARBA00022723"/>
    </source>
</evidence>
<dbReference type="EC" id="5.3.1.8" evidence="4"/>
<dbReference type="Proteomes" id="UP001323798">
    <property type="component" value="Chromosome"/>
</dbReference>
<dbReference type="CDD" id="cd07011">
    <property type="entry name" value="cupin_PMI_type_I_N"/>
    <property type="match status" value="1"/>
</dbReference>
<protein>
    <recommendedName>
        <fullName evidence="4">mannose-6-phosphate isomerase</fullName>
        <ecNumber evidence="4">5.3.1.8</ecNumber>
    </recommendedName>
</protein>
<keyword evidence="8" id="KW-1133">Transmembrane helix</keyword>
<evidence type="ECO:0000256" key="6">
    <source>
        <dbReference type="ARBA" id="ARBA00022833"/>
    </source>
</evidence>
<dbReference type="PANTHER" id="PTHR10309:SF0">
    <property type="entry name" value="MANNOSE-6-PHOSPHATE ISOMERASE"/>
    <property type="match status" value="1"/>
</dbReference>
<accession>A0ABZ0SR43</accession>
<organism evidence="10 11">
    <name type="scientific">Microbacterium rhizosphaerae</name>
    <dbReference type="NCBI Taxonomy" id="1678237"/>
    <lineage>
        <taxon>Bacteria</taxon>
        <taxon>Bacillati</taxon>
        <taxon>Actinomycetota</taxon>
        <taxon>Actinomycetes</taxon>
        <taxon>Micrococcales</taxon>
        <taxon>Microbacteriaceae</taxon>
        <taxon>Microbacterium</taxon>
    </lineage>
</organism>
<evidence type="ECO:0000256" key="3">
    <source>
        <dbReference type="ARBA" id="ARBA00010772"/>
    </source>
</evidence>
<dbReference type="Pfam" id="PF20511">
    <property type="entry name" value="PMI_typeI_cat"/>
    <property type="match status" value="1"/>
</dbReference>
<evidence type="ECO:0000313" key="11">
    <source>
        <dbReference type="Proteomes" id="UP001323798"/>
    </source>
</evidence>
<keyword evidence="7 10" id="KW-0413">Isomerase</keyword>
<reference evidence="10 11" key="1">
    <citation type="submission" date="2023-11" db="EMBL/GenBank/DDBJ databases">
        <title>Genome sequence of Microbacterium rhizosphaerae KACC 19337.</title>
        <authorList>
            <person name="Choi H."/>
            <person name="Kim S."/>
            <person name="Kim Y."/>
            <person name="Kwon S.-W."/>
            <person name="Heo J."/>
        </authorList>
    </citation>
    <scope>NUCLEOTIDE SEQUENCE [LARGE SCALE GENOMIC DNA]</scope>
    <source>
        <strain evidence="10 11">KACC 19337</strain>
    </source>
</reference>
<comment type="similarity">
    <text evidence="3">Belongs to the mannose-6-phosphate isomerase type 1 family.</text>
</comment>
<evidence type="ECO:0000256" key="7">
    <source>
        <dbReference type="ARBA" id="ARBA00023235"/>
    </source>
</evidence>
<dbReference type="Gene3D" id="1.10.441.10">
    <property type="entry name" value="Phosphomannose Isomerase, domain 2"/>
    <property type="match status" value="1"/>
</dbReference>
<dbReference type="PIRSF" id="PIRSF001480">
    <property type="entry name" value="Mannose-6-phosphate_isomerase"/>
    <property type="match status" value="1"/>
</dbReference>
<evidence type="ECO:0000256" key="1">
    <source>
        <dbReference type="ARBA" id="ARBA00000757"/>
    </source>
</evidence>
<evidence type="ECO:0000259" key="9">
    <source>
        <dbReference type="Pfam" id="PF20511"/>
    </source>
</evidence>
<dbReference type="InterPro" id="IPR001250">
    <property type="entry name" value="Man6P_Isoase-1"/>
</dbReference>
<dbReference type="SUPFAM" id="SSF51182">
    <property type="entry name" value="RmlC-like cupins"/>
    <property type="match status" value="1"/>
</dbReference>
<comment type="cofactor">
    <cofactor evidence="2">
        <name>Zn(2+)</name>
        <dbReference type="ChEBI" id="CHEBI:29105"/>
    </cofactor>
</comment>
<dbReference type="PANTHER" id="PTHR10309">
    <property type="entry name" value="MANNOSE-6-PHOSPHATE ISOMERASE"/>
    <property type="match status" value="1"/>
</dbReference>
<keyword evidence="5" id="KW-0479">Metal-binding</keyword>
<feature type="transmembrane region" description="Helical" evidence="8">
    <location>
        <begin position="363"/>
        <end position="382"/>
    </location>
</feature>
<proteinExistence type="inferred from homology"/>
<evidence type="ECO:0000256" key="2">
    <source>
        <dbReference type="ARBA" id="ARBA00001947"/>
    </source>
</evidence>
<dbReference type="GO" id="GO:0004476">
    <property type="term" value="F:mannose-6-phosphate isomerase activity"/>
    <property type="evidence" value="ECO:0007669"/>
    <property type="project" value="UniProtKB-EC"/>
</dbReference>
<dbReference type="NCBIfam" id="TIGR00218">
    <property type="entry name" value="manA"/>
    <property type="match status" value="1"/>
</dbReference>
<comment type="catalytic activity">
    <reaction evidence="1">
        <text>D-mannose 6-phosphate = D-fructose 6-phosphate</text>
        <dbReference type="Rhea" id="RHEA:12356"/>
        <dbReference type="ChEBI" id="CHEBI:58735"/>
        <dbReference type="ChEBI" id="CHEBI:61527"/>
        <dbReference type="EC" id="5.3.1.8"/>
    </reaction>
</comment>
<name>A0ABZ0SR43_9MICO</name>
<feature type="domain" description="Phosphomannose isomerase type I catalytic" evidence="9">
    <location>
        <begin position="9"/>
        <end position="144"/>
    </location>
</feature>
<keyword evidence="6" id="KW-0862">Zinc</keyword>
<dbReference type="EMBL" id="CP139368">
    <property type="protein sequence ID" value="WPR91138.1"/>
    <property type="molecule type" value="Genomic_DNA"/>
</dbReference>